<evidence type="ECO:0000313" key="1">
    <source>
        <dbReference type="EMBL" id="ANB62115.1"/>
    </source>
</evidence>
<dbReference type="KEGG" id="aamy:GFC30_3145"/>
<gene>
    <name evidence="1" type="ORF">GFC30_3145</name>
</gene>
<dbReference type="Pfam" id="PF10763">
    <property type="entry name" value="DUF2584"/>
    <property type="match status" value="1"/>
</dbReference>
<dbReference type="AlphaFoldDB" id="A0A160F7L4"/>
<dbReference type="Proteomes" id="UP000076865">
    <property type="component" value="Plasmid pDSM15939_1"/>
</dbReference>
<evidence type="ECO:0000313" key="2">
    <source>
        <dbReference type="Proteomes" id="UP000076865"/>
    </source>
</evidence>
<sequence>MMGMPLEFQTMIVTKGKEQRVKDNLFLLEKEGYRIYPLDIPLEVKRTLQSETSGQAIVKKIELANNRTIVTYELVSLHSIN</sequence>
<geneLocation type="plasmid" evidence="2">
    <name>pdsm15939_1</name>
</geneLocation>
<name>A0A160F7L4_9BACL</name>
<dbReference type="InterPro" id="IPR015947">
    <property type="entry name" value="PUA-like_sf"/>
</dbReference>
<reference evidence="1 2" key="1">
    <citation type="journal article" date="2006" name="Syst. Appl. Microbiol.">
        <title>Anoxybacillus amylolyticus sp. nov., a thermophilic amylase producing bacterium isolated from Mount Rittmann (Antarctica).</title>
        <authorList>
            <person name="Poli A."/>
            <person name="Esposito E."/>
            <person name="Lama L."/>
            <person name="Orlando P."/>
            <person name="Nicolaus G."/>
            <person name="de Appolonia F."/>
            <person name="Gambacorta A."/>
            <person name="Nicolaus B."/>
        </authorList>
    </citation>
    <scope>NUCLEOTIDE SEQUENCE [LARGE SCALE GENOMIC DNA]</scope>
    <source>
        <strain evidence="1 2">DSM 15939</strain>
        <plasmid evidence="2">Plasmid pdsm15939_1</plasmid>
    </source>
</reference>
<dbReference type="PATRIC" id="fig|294699.3.peg.3250"/>
<dbReference type="InterPro" id="IPR019699">
    <property type="entry name" value="DUF2584"/>
</dbReference>
<organism evidence="1 2">
    <name type="scientific">Anoxybacteroides amylolyticum</name>
    <dbReference type="NCBI Taxonomy" id="294699"/>
    <lineage>
        <taxon>Bacteria</taxon>
        <taxon>Bacillati</taxon>
        <taxon>Bacillota</taxon>
        <taxon>Bacilli</taxon>
        <taxon>Bacillales</taxon>
        <taxon>Anoxybacillaceae</taxon>
        <taxon>Anoxybacteroides</taxon>
    </lineage>
</organism>
<evidence type="ECO:0008006" key="3">
    <source>
        <dbReference type="Google" id="ProtNLM"/>
    </source>
</evidence>
<keyword evidence="2" id="KW-1185">Reference proteome</keyword>
<proteinExistence type="predicted"/>
<dbReference type="Gene3D" id="2.40.240.20">
    <property type="entry name" value="Hypothetical PUA domain-like, domain 1"/>
    <property type="match status" value="1"/>
</dbReference>
<dbReference type="EMBL" id="CP015439">
    <property type="protein sequence ID" value="ANB62115.1"/>
    <property type="molecule type" value="Genomic_DNA"/>
</dbReference>
<protein>
    <recommendedName>
        <fullName evidence="3">DUF2584 domain-containing protein</fullName>
    </recommendedName>
</protein>
<keyword evidence="1" id="KW-0614">Plasmid</keyword>
<accession>A0A160F7L4</accession>
<dbReference type="SUPFAM" id="SSF88697">
    <property type="entry name" value="PUA domain-like"/>
    <property type="match status" value="1"/>
</dbReference>